<evidence type="ECO:0000259" key="2">
    <source>
        <dbReference type="Pfam" id="PF20303"/>
    </source>
</evidence>
<protein>
    <recommendedName>
        <fullName evidence="2">YEATS-Like-Associating Three TM domain-containing protein</fullName>
    </recommendedName>
</protein>
<keyword evidence="1" id="KW-1133">Transmembrane helix</keyword>
<keyword evidence="1" id="KW-0472">Membrane</keyword>
<name>K4L3N7_SIMAS</name>
<organism evidence="3 4">
    <name type="scientific">Simiduia agarivorans (strain DSM 21679 / JCM 13881 / BCRC 17597 / SA1)</name>
    <dbReference type="NCBI Taxonomy" id="1117647"/>
    <lineage>
        <taxon>Bacteria</taxon>
        <taxon>Pseudomonadati</taxon>
        <taxon>Pseudomonadota</taxon>
        <taxon>Gammaproteobacteria</taxon>
        <taxon>Cellvibrionales</taxon>
        <taxon>Cellvibrionaceae</taxon>
        <taxon>Simiduia</taxon>
    </lineage>
</organism>
<dbReference type="Pfam" id="PF20303">
    <property type="entry name" value="YLATT"/>
    <property type="match status" value="1"/>
</dbReference>
<feature type="domain" description="YEATS-Like-Associating Three TM" evidence="2">
    <location>
        <begin position="4"/>
        <end position="110"/>
    </location>
</feature>
<evidence type="ECO:0000256" key="1">
    <source>
        <dbReference type="SAM" id="Phobius"/>
    </source>
</evidence>
<dbReference type="eggNOG" id="COG0640">
    <property type="taxonomic scope" value="Bacteria"/>
</dbReference>
<dbReference type="InterPro" id="IPR046890">
    <property type="entry name" value="YLATT"/>
</dbReference>
<gene>
    <name evidence="3" type="ordered locus">M5M_18420</name>
</gene>
<keyword evidence="4" id="KW-1185">Reference proteome</keyword>
<accession>K4L3N7</accession>
<feature type="transmembrane region" description="Helical" evidence="1">
    <location>
        <begin position="74"/>
        <end position="92"/>
    </location>
</feature>
<dbReference type="AlphaFoldDB" id="K4L3N7"/>
<feature type="transmembrane region" description="Helical" evidence="1">
    <location>
        <begin position="6"/>
        <end position="25"/>
    </location>
</feature>
<dbReference type="Proteomes" id="UP000000466">
    <property type="component" value="Chromosome"/>
</dbReference>
<sequence length="224" mass="24600">MANHIFILAFVMLIAGVFGGLINFYQMNQDNDADPTSLPRCIVMGVGAAFLVPVILNLVNSELILEIQGDPSRLLIYTGYCLIAAVASRLVITNNEERILREAAQARLQSETVHHNLRQMQEELLPLIATETEQDVESDGNMVAVEDEPELDVVSARVLKTLGCGRYIFRSLAGLCHDAGADETTMTKTLQVLVARNLAGKVSGAKGVRWYVTERGRRIMDSLA</sequence>
<evidence type="ECO:0000313" key="3">
    <source>
        <dbReference type="EMBL" id="AFV00813.1"/>
    </source>
</evidence>
<proteinExistence type="predicted"/>
<dbReference type="STRING" id="1117647.M5M_18420"/>
<dbReference type="EMBL" id="CP003746">
    <property type="protein sequence ID" value="AFV00813.1"/>
    <property type="molecule type" value="Genomic_DNA"/>
</dbReference>
<dbReference type="OrthoDB" id="6117266at2"/>
<reference evidence="3 4" key="1">
    <citation type="journal article" date="2013" name="Genome Announc.">
        <title>Complete genome sequence of Simiduia agarivorans SA1(T), a marine bacterium able to degrade a variety of polysaccharides.</title>
        <authorList>
            <person name="Lin S.Y."/>
            <person name="Shieh W.Y."/>
            <person name="Chen J.S."/>
            <person name="Tang S.L."/>
        </authorList>
    </citation>
    <scope>NUCLEOTIDE SEQUENCE [LARGE SCALE GENOMIC DNA]</scope>
    <source>
        <strain evidence="4">DSM 21679 / JCM 13881 / BCRC 17597 / SA1</strain>
    </source>
</reference>
<dbReference type="HOGENOM" id="CLU_1244833_0_0_6"/>
<keyword evidence="1" id="KW-0812">Transmembrane</keyword>
<dbReference type="RefSeq" id="WP_015048963.1">
    <property type="nucleotide sequence ID" value="NC_018868.3"/>
</dbReference>
<feature type="transmembrane region" description="Helical" evidence="1">
    <location>
        <begin position="37"/>
        <end position="59"/>
    </location>
</feature>
<dbReference type="KEGG" id="saga:M5M_18420"/>
<evidence type="ECO:0000313" key="4">
    <source>
        <dbReference type="Proteomes" id="UP000000466"/>
    </source>
</evidence>